<keyword evidence="5" id="KW-1003">Cell membrane</keyword>
<dbReference type="EMBL" id="CP102480">
    <property type="protein sequence ID" value="UUX49441.1"/>
    <property type="molecule type" value="Genomic_DNA"/>
</dbReference>
<protein>
    <recommendedName>
        <fullName evidence="4">Glucans biosynthesis glucosyltransferase H</fullName>
    </recommendedName>
</protein>
<proteinExistence type="inferred from homology"/>
<keyword evidence="15" id="KW-1185">Reference proteome</keyword>
<organism evidence="14 15">
    <name type="scientific">Nisaea acidiphila</name>
    <dbReference type="NCBI Taxonomy" id="1862145"/>
    <lineage>
        <taxon>Bacteria</taxon>
        <taxon>Pseudomonadati</taxon>
        <taxon>Pseudomonadota</taxon>
        <taxon>Alphaproteobacteria</taxon>
        <taxon>Rhodospirillales</taxon>
        <taxon>Thalassobaculaceae</taxon>
        <taxon>Nisaea</taxon>
    </lineage>
</organism>
<name>A0A9J7ASB7_9PROT</name>
<sequence>MDASHLMISAEREGAKGPASLRGRRAVFAGLVAGTIVGLLSALAFVFARDGLTGIEITMVTVFALNTPWMVIGFWNAVIGFSLLHFRRDWLKRVTDLEGLDDTHSPVTARTAIVMPVFNEDPALVIRNLRAVTDSLDATGKSDSFDIFLLSDTSDPAIAAEERALFENWRDGNTRPDRLHYRRREENSRQKVGNIEDFCERWGDGFEHMIVLDADSVMSGDAILRLVRLMRHNPKVGILQTLVTGMPASSGFARLFQFGMRHGMRSYTTGSAWWQGPDGPYWGHNAIIRIAAFRAHCRLPELPGTRPLGGEILSHDQVEAVFMRRGGYEVRVLPLEDGSYEENPTNLPDFLTRDLRWCQGNMQYLKLFRHPSLIRGVRPMGRVQLLLAIMMYTGAPFWFAFMGLGLVDLHLGATSTGHALPNAGLPGFGLGLFVAVMTMTFAPKLLGVLDIALRKDARRSYGGLPRILAGTLCELIFSMLISPVAALAQTIFVVGLFFGKRIRWDAQQRDDRRVTLREAAAGLWPQTLLGAAFLTALVEIAPQVLPWAAPVICGLLLAVPVAAVTALPGLGRAMQRTRLCAIPEEAAVPEALRRIEEPVSLAPAESVPAAEMRPLMGSENA</sequence>
<keyword evidence="6" id="KW-0997">Cell inner membrane</keyword>
<evidence type="ECO:0000313" key="14">
    <source>
        <dbReference type="EMBL" id="UUX49441.1"/>
    </source>
</evidence>
<keyword evidence="10 12" id="KW-1133">Transmembrane helix</keyword>
<feature type="transmembrane region" description="Helical" evidence="12">
    <location>
        <begin position="461"/>
        <end position="480"/>
    </location>
</feature>
<evidence type="ECO:0000256" key="11">
    <source>
        <dbReference type="ARBA" id="ARBA00023136"/>
    </source>
</evidence>
<comment type="pathway">
    <text evidence="2">Glycan metabolism; osmoregulated periplasmic glucan (OPG) biosynthesis.</text>
</comment>
<dbReference type="RefSeq" id="WP_257768097.1">
    <property type="nucleotide sequence ID" value="NZ_CP102480.1"/>
</dbReference>
<evidence type="ECO:0000256" key="3">
    <source>
        <dbReference type="ARBA" id="ARBA00009337"/>
    </source>
</evidence>
<evidence type="ECO:0000256" key="9">
    <source>
        <dbReference type="ARBA" id="ARBA00022692"/>
    </source>
</evidence>
<dbReference type="InterPro" id="IPR029044">
    <property type="entry name" value="Nucleotide-diphossugar_trans"/>
</dbReference>
<dbReference type="NCBIfam" id="NF003958">
    <property type="entry name" value="PRK05454.2-1"/>
    <property type="match status" value="1"/>
</dbReference>
<feature type="transmembrane region" description="Helical" evidence="12">
    <location>
        <begin position="385"/>
        <end position="407"/>
    </location>
</feature>
<feature type="transmembrane region" description="Helical" evidence="12">
    <location>
        <begin position="26"/>
        <end position="48"/>
    </location>
</feature>
<dbReference type="GO" id="GO:0005886">
    <property type="term" value="C:plasma membrane"/>
    <property type="evidence" value="ECO:0007669"/>
    <property type="project" value="UniProtKB-SubCell"/>
</dbReference>
<evidence type="ECO:0000256" key="2">
    <source>
        <dbReference type="ARBA" id="ARBA00005001"/>
    </source>
</evidence>
<dbReference type="NCBIfam" id="NF003962">
    <property type="entry name" value="PRK05454.2-5"/>
    <property type="match status" value="1"/>
</dbReference>
<dbReference type="InterPro" id="IPR001173">
    <property type="entry name" value="Glyco_trans_2-like"/>
</dbReference>
<feature type="transmembrane region" description="Helical" evidence="12">
    <location>
        <begin position="427"/>
        <end position="449"/>
    </location>
</feature>
<evidence type="ECO:0000256" key="8">
    <source>
        <dbReference type="ARBA" id="ARBA00022679"/>
    </source>
</evidence>
<evidence type="ECO:0000256" key="5">
    <source>
        <dbReference type="ARBA" id="ARBA00022475"/>
    </source>
</evidence>
<feature type="transmembrane region" description="Helical" evidence="12">
    <location>
        <begin position="68"/>
        <end position="86"/>
    </location>
</feature>
<dbReference type="AlphaFoldDB" id="A0A9J7ASB7"/>
<dbReference type="CDD" id="cd04191">
    <property type="entry name" value="Glucan_BSP_MdoH"/>
    <property type="match status" value="1"/>
</dbReference>
<comment type="similarity">
    <text evidence="3">Belongs to the glycosyltransferase 2 family. OpgH subfamily.</text>
</comment>
<evidence type="ECO:0000313" key="15">
    <source>
        <dbReference type="Proteomes" id="UP001060336"/>
    </source>
</evidence>
<evidence type="ECO:0000256" key="1">
    <source>
        <dbReference type="ARBA" id="ARBA00004429"/>
    </source>
</evidence>
<reference evidence="14" key="1">
    <citation type="submission" date="2022-08" db="EMBL/GenBank/DDBJ databases">
        <title>Nisaea acidiphila sp. nov., isolated from a marine algal debris and emended description of the genus Nisaea Urios et al. 2008.</title>
        <authorList>
            <person name="Kwon K."/>
        </authorList>
    </citation>
    <scope>NUCLEOTIDE SEQUENCE</scope>
    <source>
        <strain evidence="14">MEBiC11861</strain>
    </source>
</reference>
<accession>A0A9J7ASB7</accession>
<feature type="transmembrane region" description="Helical" evidence="12">
    <location>
        <begin position="523"/>
        <end position="541"/>
    </location>
</feature>
<evidence type="ECO:0000256" key="10">
    <source>
        <dbReference type="ARBA" id="ARBA00022989"/>
    </source>
</evidence>
<dbReference type="SUPFAM" id="SSF53448">
    <property type="entry name" value="Nucleotide-diphospho-sugar transferases"/>
    <property type="match status" value="1"/>
</dbReference>
<evidence type="ECO:0000256" key="4">
    <source>
        <dbReference type="ARBA" id="ARBA00020585"/>
    </source>
</evidence>
<evidence type="ECO:0000256" key="7">
    <source>
        <dbReference type="ARBA" id="ARBA00022676"/>
    </source>
</evidence>
<gene>
    <name evidence="14" type="primary">mdoH</name>
    <name evidence="14" type="ORF">NUH88_18815</name>
</gene>
<comment type="subcellular location">
    <subcellularLocation>
        <location evidence="1">Cell inner membrane</location>
        <topology evidence="1">Multi-pass membrane protein</topology>
    </subcellularLocation>
</comment>
<evidence type="ECO:0000256" key="12">
    <source>
        <dbReference type="SAM" id="Phobius"/>
    </source>
</evidence>
<keyword evidence="11 12" id="KW-0472">Membrane</keyword>
<feature type="transmembrane region" description="Helical" evidence="12">
    <location>
        <begin position="547"/>
        <end position="570"/>
    </location>
</feature>
<evidence type="ECO:0000259" key="13">
    <source>
        <dbReference type="Pfam" id="PF13632"/>
    </source>
</evidence>
<dbReference type="Gene3D" id="3.90.550.10">
    <property type="entry name" value="Spore Coat Polysaccharide Biosynthesis Protein SpsA, Chain A"/>
    <property type="match status" value="1"/>
</dbReference>
<dbReference type="Pfam" id="PF13632">
    <property type="entry name" value="Glyco_trans_2_3"/>
    <property type="match status" value="1"/>
</dbReference>
<keyword evidence="7 14" id="KW-0328">Glycosyltransferase</keyword>
<dbReference type="PANTHER" id="PTHR43867">
    <property type="entry name" value="CELLULOSE SYNTHASE CATALYTIC SUBUNIT A [UDP-FORMING]"/>
    <property type="match status" value="1"/>
</dbReference>
<dbReference type="GO" id="GO:0016758">
    <property type="term" value="F:hexosyltransferase activity"/>
    <property type="evidence" value="ECO:0007669"/>
    <property type="project" value="TreeGrafter"/>
</dbReference>
<evidence type="ECO:0000256" key="6">
    <source>
        <dbReference type="ARBA" id="ARBA00022519"/>
    </source>
</evidence>
<keyword evidence="8 14" id="KW-0808">Transferase</keyword>
<dbReference type="KEGG" id="naci:NUH88_18815"/>
<feature type="transmembrane region" description="Helical" evidence="12">
    <location>
        <begin position="486"/>
        <end position="502"/>
    </location>
</feature>
<feature type="domain" description="Glycosyltransferase 2-like" evidence="13">
    <location>
        <begin position="210"/>
        <end position="406"/>
    </location>
</feature>
<keyword evidence="9 12" id="KW-0812">Transmembrane</keyword>
<dbReference type="PANTHER" id="PTHR43867:SF5">
    <property type="entry name" value="GLUCANS BIOSYNTHESIS GLUCOSYLTRANSFERASE H"/>
    <property type="match status" value="1"/>
</dbReference>
<dbReference type="InterPro" id="IPR050321">
    <property type="entry name" value="Glycosyltr_2/OpgH_subfam"/>
</dbReference>
<dbReference type="Proteomes" id="UP001060336">
    <property type="component" value="Chromosome"/>
</dbReference>